<dbReference type="AlphaFoldDB" id="A0A9Q1K148"/>
<proteinExistence type="predicted"/>
<gene>
    <name evidence="2" type="ORF">Cgig2_004636</name>
</gene>
<evidence type="ECO:0000256" key="1">
    <source>
        <dbReference type="SAM" id="MobiDB-lite"/>
    </source>
</evidence>
<dbReference type="EMBL" id="JAKOGI010000447">
    <property type="protein sequence ID" value="KAJ8434870.1"/>
    <property type="molecule type" value="Genomic_DNA"/>
</dbReference>
<dbReference type="Proteomes" id="UP001153076">
    <property type="component" value="Unassembled WGS sequence"/>
</dbReference>
<comment type="caution">
    <text evidence="2">The sequence shown here is derived from an EMBL/GenBank/DDBJ whole genome shotgun (WGS) entry which is preliminary data.</text>
</comment>
<evidence type="ECO:0000313" key="3">
    <source>
        <dbReference type="Proteomes" id="UP001153076"/>
    </source>
</evidence>
<organism evidence="2 3">
    <name type="scientific">Carnegiea gigantea</name>
    <dbReference type="NCBI Taxonomy" id="171969"/>
    <lineage>
        <taxon>Eukaryota</taxon>
        <taxon>Viridiplantae</taxon>
        <taxon>Streptophyta</taxon>
        <taxon>Embryophyta</taxon>
        <taxon>Tracheophyta</taxon>
        <taxon>Spermatophyta</taxon>
        <taxon>Magnoliopsida</taxon>
        <taxon>eudicotyledons</taxon>
        <taxon>Gunneridae</taxon>
        <taxon>Pentapetalae</taxon>
        <taxon>Caryophyllales</taxon>
        <taxon>Cactineae</taxon>
        <taxon>Cactaceae</taxon>
        <taxon>Cactoideae</taxon>
        <taxon>Echinocereeae</taxon>
        <taxon>Carnegiea</taxon>
    </lineage>
</organism>
<feature type="region of interest" description="Disordered" evidence="1">
    <location>
        <begin position="44"/>
        <end position="92"/>
    </location>
</feature>
<reference evidence="2" key="1">
    <citation type="submission" date="2022-04" db="EMBL/GenBank/DDBJ databases">
        <title>Carnegiea gigantea Genome sequencing and assembly v2.</title>
        <authorList>
            <person name="Copetti D."/>
            <person name="Sanderson M.J."/>
            <person name="Burquez A."/>
            <person name="Wojciechowski M.F."/>
        </authorList>
    </citation>
    <scope>NUCLEOTIDE SEQUENCE</scope>
    <source>
        <strain evidence="2">SGP5-SGP5p</strain>
        <tissue evidence="2">Aerial part</tissue>
    </source>
</reference>
<feature type="compositionally biased region" description="Basic and acidic residues" evidence="1">
    <location>
        <begin position="51"/>
        <end position="75"/>
    </location>
</feature>
<accession>A0A9Q1K148</accession>
<keyword evidence="3" id="KW-1185">Reference proteome</keyword>
<protein>
    <submittedName>
        <fullName evidence="2">Uncharacterized protein</fullName>
    </submittedName>
</protein>
<name>A0A9Q1K148_9CARY</name>
<sequence length="386" mass="42248">MTDAIMQQVSKQVKKAVEVASFVRPLPCFDYMTAVGCKRYRRHDPTTSPHCSERMQEAPHANGDRRSWEENRDHSIGANAHPNYRPGHGRPRGLRFLRKEREPAQPEPHEKECSTETVATIVDRYAEGITRKLRGHHHLGLPEEADISRKDIVPLVHPILGFGGQEVNPTGMIRLPLRFGGKSDGCSWLLFPPICGGRLHGHVSASVWQKQTAMILQLSARKQRSEKCPRSLVKGILRQTKSACHKFSLTLAMATCSSSTTDTSSESAGASNHDLAGFSTKARLVGASATRKSEARARVCTEGSPTAKGPSSVLPLDKRTPALRVVGADVAATSHPSSVRGRLRGTKWGRFKDPTTGFLLRGARGGAYRIGKSVSIQEVKKNCKEG</sequence>
<feature type="region of interest" description="Disordered" evidence="1">
    <location>
        <begin position="296"/>
        <end position="315"/>
    </location>
</feature>
<evidence type="ECO:0000313" key="2">
    <source>
        <dbReference type="EMBL" id="KAJ8434870.1"/>
    </source>
</evidence>